<feature type="domain" description="RNA polymerase sigma factor 70 region 4 type 2" evidence="7">
    <location>
        <begin position="135"/>
        <end position="185"/>
    </location>
</feature>
<evidence type="ECO:0000313" key="8">
    <source>
        <dbReference type="EMBL" id="MRX07154.1"/>
    </source>
</evidence>
<dbReference type="Proteomes" id="UP000481037">
    <property type="component" value="Unassembled WGS sequence"/>
</dbReference>
<feature type="domain" description="RNA polymerase sigma-70 region 2" evidence="6">
    <location>
        <begin position="34"/>
        <end position="101"/>
    </location>
</feature>
<dbReference type="RefSeq" id="WP_154362094.1">
    <property type="nucleotide sequence ID" value="NZ_WKJM01000003.1"/>
</dbReference>
<evidence type="ECO:0000256" key="4">
    <source>
        <dbReference type="ARBA" id="ARBA00023125"/>
    </source>
</evidence>
<sequence>MDSAQIEIRRQHPQSDSTFKALQSTICSMPAQVLYQSTRRSLLAQALRITRSSHAAEEIVQDVFTYAWQNSENYDPHLSAFRTWLSMLCRSRSIDYLRSEKPHENSPDSTCELDLAPDHSPGPEALHASSALKSSITAALLLLPARYRQVLSLHYFSELSHLEISALVGMPVGTVKTNIRRGKTLLAADQCLSSFHCHR</sequence>
<dbReference type="InterPro" id="IPR013324">
    <property type="entry name" value="RNA_pol_sigma_r3/r4-like"/>
</dbReference>
<evidence type="ECO:0000259" key="7">
    <source>
        <dbReference type="Pfam" id="PF08281"/>
    </source>
</evidence>
<keyword evidence="5" id="KW-0804">Transcription</keyword>
<dbReference type="GO" id="GO:0003677">
    <property type="term" value="F:DNA binding"/>
    <property type="evidence" value="ECO:0007669"/>
    <property type="project" value="UniProtKB-KW"/>
</dbReference>
<name>A0A6L5QBK7_9BURK</name>
<dbReference type="InterPro" id="IPR007627">
    <property type="entry name" value="RNA_pol_sigma70_r2"/>
</dbReference>
<dbReference type="NCBIfam" id="TIGR02937">
    <property type="entry name" value="sigma70-ECF"/>
    <property type="match status" value="1"/>
</dbReference>
<dbReference type="InterPro" id="IPR039425">
    <property type="entry name" value="RNA_pol_sigma-70-like"/>
</dbReference>
<evidence type="ECO:0000313" key="9">
    <source>
        <dbReference type="Proteomes" id="UP000481037"/>
    </source>
</evidence>
<proteinExistence type="inferred from homology"/>
<dbReference type="GO" id="GO:0006352">
    <property type="term" value="P:DNA-templated transcription initiation"/>
    <property type="evidence" value="ECO:0007669"/>
    <property type="project" value="InterPro"/>
</dbReference>
<evidence type="ECO:0000256" key="1">
    <source>
        <dbReference type="ARBA" id="ARBA00010641"/>
    </source>
</evidence>
<evidence type="ECO:0000259" key="6">
    <source>
        <dbReference type="Pfam" id="PF04542"/>
    </source>
</evidence>
<dbReference type="Gene3D" id="1.10.10.10">
    <property type="entry name" value="Winged helix-like DNA-binding domain superfamily/Winged helix DNA-binding domain"/>
    <property type="match status" value="1"/>
</dbReference>
<dbReference type="Pfam" id="PF08281">
    <property type="entry name" value="Sigma70_r4_2"/>
    <property type="match status" value="1"/>
</dbReference>
<dbReference type="SUPFAM" id="SSF88659">
    <property type="entry name" value="Sigma3 and sigma4 domains of RNA polymerase sigma factors"/>
    <property type="match status" value="1"/>
</dbReference>
<dbReference type="InterPro" id="IPR013249">
    <property type="entry name" value="RNA_pol_sigma70_r4_t2"/>
</dbReference>
<evidence type="ECO:0000256" key="3">
    <source>
        <dbReference type="ARBA" id="ARBA00023082"/>
    </source>
</evidence>
<gene>
    <name evidence="8" type="ORF">GJ697_04820</name>
</gene>
<comment type="caution">
    <text evidence="8">The sequence shown here is derived from an EMBL/GenBank/DDBJ whole genome shotgun (WGS) entry which is preliminary data.</text>
</comment>
<reference evidence="8 9" key="1">
    <citation type="submission" date="2019-11" db="EMBL/GenBank/DDBJ databases">
        <title>Novel species isolated from a subtropical stream in China.</title>
        <authorList>
            <person name="Lu H."/>
        </authorList>
    </citation>
    <scope>NUCLEOTIDE SEQUENCE [LARGE SCALE GENOMIC DNA]</scope>
    <source>
        <strain evidence="8 9">FT25W</strain>
    </source>
</reference>
<keyword evidence="2" id="KW-0805">Transcription regulation</keyword>
<accession>A0A6L5QBK7</accession>
<dbReference type="AlphaFoldDB" id="A0A6L5QBK7"/>
<protein>
    <submittedName>
        <fullName evidence="8">Sigma-70 family RNA polymerase sigma factor</fullName>
    </submittedName>
</protein>
<dbReference type="InterPro" id="IPR013325">
    <property type="entry name" value="RNA_pol_sigma_r2"/>
</dbReference>
<dbReference type="GO" id="GO:0016987">
    <property type="term" value="F:sigma factor activity"/>
    <property type="evidence" value="ECO:0007669"/>
    <property type="project" value="UniProtKB-KW"/>
</dbReference>
<keyword evidence="3" id="KW-0731">Sigma factor</keyword>
<dbReference type="CDD" id="cd06171">
    <property type="entry name" value="Sigma70_r4"/>
    <property type="match status" value="1"/>
</dbReference>
<keyword evidence="9" id="KW-1185">Reference proteome</keyword>
<evidence type="ECO:0000256" key="5">
    <source>
        <dbReference type="ARBA" id="ARBA00023163"/>
    </source>
</evidence>
<dbReference type="SUPFAM" id="SSF88946">
    <property type="entry name" value="Sigma2 domain of RNA polymerase sigma factors"/>
    <property type="match status" value="1"/>
</dbReference>
<keyword evidence="4" id="KW-0238">DNA-binding</keyword>
<dbReference type="InterPro" id="IPR014284">
    <property type="entry name" value="RNA_pol_sigma-70_dom"/>
</dbReference>
<dbReference type="PANTHER" id="PTHR43133">
    <property type="entry name" value="RNA POLYMERASE ECF-TYPE SIGMA FACTO"/>
    <property type="match status" value="1"/>
</dbReference>
<dbReference type="Pfam" id="PF04542">
    <property type="entry name" value="Sigma70_r2"/>
    <property type="match status" value="1"/>
</dbReference>
<dbReference type="EMBL" id="WKJM01000003">
    <property type="protein sequence ID" value="MRX07154.1"/>
    <property type="molecule type" value="Genomic_DNA"/>
</dbReference>
<organism evidence="8 9">
    <name type="scientific">Duganella alba</name>
    <dbReference type="NCBI Taxonomy" id="2666081"/>
    <lineage>
        <taxon>Bacteria</taxon>
        <taxon>Pseudomonadati</taxon>
        <taxon>Pseudomonadota</taxon>
        <taxon>Betaproteobacteria</taxon>
        <taxon>Burkholderiales</taxon>
        <taxon>Oxalobacteraceae</taxon>
        <taxon>Telluria group</taxon>
        <taxon>Duganella</taxon>
    </lineage>
</organism>
<comment type="similarity">
    <text evidence="1">Belongs to the sigma-70 factor family. ECF subfamily.</text>
</comment>
<evidence type="ECO:0000256" key="2">
    <source>
        <dbReference type="ARBA" id="ARBA00023015"/>
    </source>
</evidence>
<dbReference type="InterPro" id="IPR036388">
    <property type="entry name" value="WH-like_DNA-bd_sf"/>
</dbReference>
<dbReference type="PANTHER" id="PTHR43133:SF8">
    <property type="entry name" value="RNA POLYMERASE SIGMA FACTOR HI_1459-RELATED"/>
    <property type="match status" value="1"/>
</dbReference>
<dbReference type="Gene3D" id="1.10.1740.10">
    <property type="match status" value="1"/>
</dbReference>